<evidence type="ECO:0000256" key="1">
    <source>
        <dbReference type="ARBA" id="ARBA00007479"/>
    </source>
</evidence>
<dbReference type="EMBL" id="VCGU01000007">
    <property type="protein sequence ID" value="TRY73047.1"/>
    <property type="molecule type" value="Genomic_DNA"/>
</dbReference>
<keyword evidence="5 9" id="KW-0999">Mitochondrion inner membrane</keyword>
<dbReference type="PANTHER" id="PTHR12733">
    <property type="entry name" value="MITOCHONDRIAL ATP SYNTHASE B CHAIN"/>
    <property type="match status" value="1"/>
</dbReference>
<evidence type="ECO:0000313" key="11">
    <source>
        <dbReference type="Proteomes" id="UP000318571"/>
    </source>
</evidence>
<comment type="caution">
    <text evidence="10">The sequence shown here is derived from an EMBL/GenBank/DDBJ whole genome shotgun (WGS) entry which is preliminary data.</text>
</comment>
<comment type="subunit">
    <text evidence="9">F-type ATPases have 2 components, CF(1) - the catalytic core - and CF(0) - the membrane proton channel. CF(1) and CF(0) have multiple subunits.</text>
</comment>
<evidence type="ECO:0000256" key="7">
    <source>
        <dbReference type="ARBA" id="ARBA00023128"/>
    </source>
</evidence>
<organism evidence="10 11">
    <name type="scientific">Tigriopus californicus</name>
    <name type="common">Marine copepod</name>
    <dbReference type="NCBI Taxonomy" id="6832"/>
    <lineage>
        <taxon>Eukaryota</taxon>
        <taxon>Metazoa</taxon>
        <taxon>Ecdysozoa</taxon>
        <taxon>Arthropoda</taxon>
        <taxon>Crustacea</taxon>
        <taxon>Multicrustacea</taxon>
        <taxon>Hexanauplia</taxon>
        <taxon>Copepoda</taxon>
        <taxon>Harpacticoida</taxon>
        <taxon>Harpacticidae</taxon>
        <taxon>Tigriopus</taxon>
    </lineage>
</organism>
<dbReference type="GO" id="GO:0045259">
    <property type="term" value="C:proton-transporting ATP synthase complex"/>
    <property type="evidence" value="ECO:0007669"/>
    <property type="project" value="UniProtKB-KW"/>
</dbReference>
<dbReference type="SUPFAM" id="SSF161060">
    <property type="entry name" value="ATP synthase B chain-like"/>
    <property type="match status" value="1"/>
</dbReference>
<dbReference type="Pfam" id="PF05405">
    <property type="entry name" value="Mt_ATP-synt_B"/>
    <property type="match status" value="1"/>
</dbReference>
<keyword evidence="6 9" id="KW-0406">Ion transport</keyword>
<dbReference type="AlphaFoldDB" id="A0A553P5T3"/>
<dbReference type="InterPro" id="IPR008688">
    <property type="entry name" value="ATP_synth_Bsub_B/MI25"/>
</dbReference>
<dbReference type="OMA" id="PEEWFTF"/>
<name>A0A553P5T3_TIGCA</name>
<evidence type="ECO:0000256" key="2">
    <source>
        <dbReference type="ARBA" id="ARBA00022448"/>
    </source>
</evidence>
<proteinExistence type="inferred from homology"/>
<keyword evidence="4 9" id="KW-0375">Hydrogen ion transport</keyword>
<accession>A0A553P5T3</accession>
<dbReference type="PANTHER" id="PTHR12733:SF3">
    <property type="entry name" value="ATP SYNTHASE F(0) COMPLEX SUBUNIT B1, MITOCHONDRIAL"/>
    <property type="match status" value="1"/>
</dbReference>
<dbReference type="GO" id="GO:0005743">
    <property type="term" value="C:mitochondrial inner membrane"/>
    <property type="evidence" value="ECO:0007669"/>
    <property type="project" value="UniProtKB-SubCell"/>
</dbReference>
<reference evidence="10 11" key="1">
    <citation type="journal article" date="2018" name="Nat. Ecol. Evol.">
        <title>Genomic signatures of mitonuclear coevolution across populations of Tigriopus californicus.</title>
        <authorList>
            <person name="Barreto F.S."/>
            <person name="Watson E.T."/>
            <person name="Lima T.G."/>
            <person name="Willett C.S."/>
            <person name="Edmands S."/>
            <person name="Li W."/>
            <person name="Burton R.S."/>
        </authorList>
    </citation>
    <scope>NUCLEOTIDE SEQUENCE [LARGE SCALE GENOMIC DNA]</scope>
    <source>
        <strain evidence="10 11">San Diego</strain>
    </source>
</reference>
<keyword evidence="11" id="KW-1185">Reference proteome</keyword>
<evidence type="ECO:0000313" key="10">
    <source>
        <dbReference type="EMBL" id="TRY73047.1"/>
    </source>
</evidence>
<comment type="similarity">
    <text evidence="1 9">Belongs to the eukaryotic ATPase B chain family.</text>
</comment>
<evidence type="ECO:0000256" key="4">
    <source>
        <dbReference type="ARBA" id="ARBA00022781"/>
    </source>
</evidence>
<gene>
    <name evidence="10" type="ORF">TCAL_05837</name>
</gene>
<evidence type="ECO:0000256" key="8">
    <source>
        <dbReference type="ARBA" id="ARBA00023136"/>
    </source>
</evidence>
<evidence type="ECO:0000256" key="3">
    <source>
        <dbReference type="ARBA" id="ARBA00022547"/>
    </source>
</evidence>
<evidence type="ECO:0000256" key="5">
    <source>
        <dbReference type="ARBA" id="ARBA00022792"/>
    </source>
</evidence>
<dbReference type="Gene3D" id="1.20.5.2210">
    <property type="match status" value="1"/>
</dbReference>
<keyword evidence="7 9" id="KW-0496">Mitochondrion</keyword>
<dbReference type="InterPro" id="IPR013837">
    <property type="entry name" value="ATP_synth_F0_suB"/>
</dbReference>
<protein>
    <recommendedName>
        <fullName evidence="9">ATP synthase subunit b</fullName>
    </recommendedName>
</protein>
<evidence type="ECO:0000256" key="6">
    <source>
        <dbReference type="ARBA" id="ARBA00023065"/>
    </source>
</evidence>
<keyword evidence="8 9" id="KW-0472">Membrane</keyword>
<dbReference type="Proteomes" id="UP000318571">
    <property type="component" value="Chromosome 3"/>
</dbReference>
<evidence type="ECO:0000256" key="9">
    <source>
        <dbReference type="RuleBase" id="RU368017"/>
    </source>
</evidence>
<dbReference type="STRING" id="6832.A0A553P5T3"/>
<sequence length="258" mass="29266">MLSRLAITAGSRNSGSFIWGRSSAALSTAQPLSNNAPVIIQESPERDLVNFPRRQRPIDAPPVRLGFLPEEWFTAFHAKTGATGPYMFMASVGTYMISKEIYVLEHEFYSGIAFAGLLMYMYKRLSPDVGTYVDGLVQAKEDQLRSIRQNEIDRCQASITEEEKAQWMATSYESLIQAKKDNVALQLEAAYRERLAEAYSQVKRRLDFQMERVNVLRRVEQKHMTNWIINSVKTSITSKQEDEALKQCVADLKALAAK</sequence>
<comment type="function">
    <text evidence="9">Subunit b, of the mitochondrial membrane ATP synthase complex (F(1)F(0) ATP synthase or Complex V) that produces ATP from ADP in the presence of a proton gradient across the membrane which is generated by electron transport complexes of the respiratory chain. ATP synthase complex consist of a soluble F(1) head domain - the catalytic core - and a membrane F(1) domain - the membrane proton channel. These two domains are linked by a central stalk rotating inside the F(1) region and a stationary peripheral stalk. During catalysis, ATP synthesis in the catalytic domain of F(1) is coupled via a rotary mechanism of the central stalk subunits to proton translocation. In vivo, can only synthesize ATP although its ATP hydrolase activity can be activated artificially in vitro. Part of the complex F(0) domain. Part of the complex F(0) domain and the peripheric stalk, which acts as a stator to hold the catalytic alpha(3)beta(3) subcomplex and subunit a/ATP6 static relative to the rotary elements.</text>
</comment>
<dbReference type="OrthoDB" id="67388at2759"/>
<comment type="subcellular location">
    <subcellularLocation>
        <location evidence="9">Mitochondrion</location>
    </subcellularLocation>
    <subcellularLocation>
        <location evidence="9">Mitochondrion inner membrane</location>
    </subcellularLocation>
</comment>
<dbReference type="GO" id="GO:0046933">
    <property type="term" value="F:proton-transporting ATP synthase activity, rotational mechanism"/>
    <property type="evidence" value="ECO:0007669"/>
    <property type="project" value="TreeGrafter"/>
</dbReference>
<keyword evidence="2 9" id="KW-0813">Transport</keyword>
<keyword evidence="3 9" id="KW-0138">CF(0)</keyword>